<dbReference type="SUPFAM" id="SSF55315">
    <property type="entry name" value="L30e-like"/>
    <property type="match status" value="1"/>
</dbReference>
<keyword evidence="4" id="KW-0689">Ribosomal protein</keyword>
<dbReference type="Gene3D" id="3.30.1330.30">
    <property type="match status" value="1"/>
</dbReference>
<dbReference type="InterPro" id="IPR029064">
    <property type="entry name" value="Ribosomal_eL30-like_sf"/>
</dbReference>
<evidence type="ECO:0000313" key="4">
    <source>
        <dbReference type="EMBL" id="EJU24038.1"/>
    </source>
</evidence>
<dbReference type="Proteomes" id="UP000006437">
    <property type="component" value="Unassembled WGS sequence"/>
</dbReference>
<dbReference type="Proteomes" id="UP000003379">
    <property type="component" value="Unassembled WGS sequence"/>
</dbReference>
<sequence>MNKEKISKLVGFAMKSRNLTFGENNCLTSIKSKKAKLVFIANDVSENTKKRLLDKCNFRNIKTILIFDRYELGNMIGREFSACIAITDNNFCNGILEQLGGEAIGKEESIYNC</sequence>
<keyword evidence="4" id="KW-0687">Ribonucleoprotein</keyword>
<keyword evidence="6" id="KW-1185">Reference proteome</keyword>
<dbReference type="EMBL" id="AFZG01000001">
    <property type="protein sequence ID" value="EHL20263.1"/>
    <property type="molecule type" value="Genomic_DNA"/>
</dbReference>
<dbReference type="Proteomes" id="UP000005244">
    <property type="component" value="Unassembled WGS sequence"/>
</dbReference>
<evidence type="ECO:0000313" key="5">
    <source>
        <dbReference type="Proteomes" id="UP000003379"/>
    </source>
</evidence>
<accession>J6HNY9</accession>
<dbReference type="RefSeq" id="WP_009524616.1">
    <property type="nucleotide sequence ID" value="NZ_ALNK01000011.1"/>
</dbReference>
<dbReference type="HOGENOM" id="CLU_157804_0_0_9"/>
<dbReference type="AlphaFoldDB" id="G9XA17"/>
<evidence type="ECO:0000313" key="6">
    <source>
        <dbReference type="Proteomes" id="UP000005244"/>
    </source>
</evidence>
<gene>
    <name evidence="4" type="ORF">HMPREF1143_0553</name>
    <name evidence="3" type="ORF">HMPREF9628_00108</name>
    <name evidence="2" type="ORF">HMPREF9629_00379</name>
</gene>
<comment type="caution">
    <text evidence="3">The sequence shown here is derived from an EMBL/GenBank/DDBJ whole genome shotgun (WGS) entry which is preliminary data.</text>
</comment>
<reference evidence="4 6" key="3">
    <citation type="submission" date="2012-07" db="EMBL/GenBank/DDBJ databases">
        <authorList>
            <person name="Durkin A.S."/>
            <person name="McCorrison J."/>
            <person name="Torralba M."/>
            <person name="Gillis M."/>
            <person name="Methe B."/>
            <person name="Sutton G."/>
            <person name="Nelson K.E."/>
        </authorList>
    </citation>
    <scope>NUCLEOTIDE SEQUENCE [LARGE SCALE GENOMIC DNA]</scope>
    <source>
        <strain evidence="4 6">OBRC8</strain>
    </source>
</reference>
<accession>G9XA17</accession>
<evidence type="ECO:0000259" key="1">
    <source>
        <dbReference type="Pfam" id="PF01248"/>
    </source>
</evidence>
<evidence type="ECO:0000313" key="3">
    <source>
        <dbReference type="EMBL" id="EHL20263.1"/>
    </source>
</evidence>
<name>G9XA17_9FIRM</name>
<reference evidence="2 7" key="1">
    <citation type="submission" date="2011-08" db="EMBL/GenBank/DDBJ databases">
        <title>The Genome Sequence of Eubacteriaceae bacterium ACC19a.</title>
        <authorList>
            <consortium name="The Broad Institute Genome Sequencing Platform"/>
            <person name="Earl A."/>
            <person name="Ward D."/>
            <person name="Feldgarden M."/>
            <person name="Gevers D."/>
            <person name="Sizova M."/>
            <person name="Hazen A."/>
            <person name="Epstein S."/>
            <person name="Young S.K."/>
            <person name="Zeng Q."/>
            <person name="Gargeya S."/>
            <person name="Fitzgerald M."/>
            <person name="Haas B."/>
            <person name="Abouelleil A."/>
            <person name="Alvarado L."/>
            <person name="Arachchi H.M."/>
            <person name="Berlin A."/>
            <person name="Brown A."/>
            <person name="Chapman S.B."/>
            <person name="Chen Z."/>
            <person name="Dunbar C."/>
            <person name="Freedman E."/>
            <person name="Gearin G."/>
            <person name="Gellesch M."/>
            <person name="Goldberg J."/>
            <person name="Griggs A."/>
            <person name="Gujja S."/>
            <person name="Heiman D."/>
            <person name="Howarth C."/>
            <person name="Larson L."/>
            <person name="Lui A."/>
            <person name="MacDonald P.J.P."/>
            <person name="Montmayeur A."/>
            <person name="Murphy C."/>
            <person name="Neiman D."/>
            <person name="Pearson M."/>
            <person name="Priest M."/>
            <person name="Roberts A."/>
            <person name="Saif S."/>
            <person name="Shea T."/>
            <person name="Shenoy N."/>
            <person name="Sisk P."/>
            <person name="Stolte C."/>
            <person name="Sykes S."/>
            <person name="Wortman J."/>
            <person name="Nusbaum C."/>
            <person name="Birren B."/>
        </authorList>
    </citation>
    <scope>NUCLEOTIDE SEQUENCE [LARGE SCALE GENOMIC DNA]</scope>
    <source>
        <strain evidence="2 7">ACC19a</strain>
    </source>
</reference>
<dbReference type="EMBL" id="ALNK01000011">
    <property type="protein sequence ID" value="EJU24038.1"/>
    <property type="molecule type" value="Genomic_DNA"/>
</dbReference>
<accession>G9X1V6</accession>
<organism evidence="3 5">
    <name type="scientific">Peptoanaerobacter stomatis</name>
    <dbReference type="NCBI Taxonomy" id="796937"/>
    <lineage>
        <taxon>Bacteria</taxon>
        <taxon>Bacillati</taxon>
        <taxon>Bacillota</taxon>
        <taxon>Clostridia</taxon>
        <taxon>Peptostreptococcales</taxon>
        <taxon>Filifactoraceae</taxon>
        <taxon>Peptoanaerobacter</taxon>
    </lineage>
</organism>
<reference evidence="3 5" key="2">
    <citation type="submission" date="2011-08" db="EMBL/GenBank/DDBJ databases">
        <title>The Genome Sequence of Eubacteriaceae bacterium CM5.</title>
        <authorList>
            <consortium name="The Broad Institute Genome Sequencing Platform"/>
            <person name="Earl A."/>
            <person name="Ward D."/>
            <person name="Feldgarden M."/>
            <person name="Gevers D."/>
            <person name="Sizova M."/>
            <person name="Hazen A."/>
            <person name="Epstein S."/>
            <person name="Young S.K."/>
            <person name="Zeng Q."/>
            <person name="Gargeya S."/>
            <person name="Fitzgerald M."/>
            <person name="Haas B."/>
            <person name="Abouelleil A."/>
            <person name="Alvarado L."/>
            <person name="Arachchi H.M."/>
            <person name="Berlin A."/>
            <person name="Brown A."/>
            <person name="Chapman S.B."/>
            <person name="Chen Z."/>
            <person name="Dunbar C."/>
            <person name="Freedman E."/>
            <person name="Gearin G."/>
            <person name="Gellesch M."/>
            <person name="Goldberg J."/>
            <person name="Griggs A."/>
            <person name="Gujja S."/>
            <person name="Heiman D."/>
            <person name="Howarth C."/>
            <person name="Larson L."/>
            <person name="Lui A."/>
            <person name="MacDonald P.J.P."/>
            <person name="Montmayeur A."/>
            <person name="Murphy C."/>
            <person name="Neiman D."/>
            <person name="Pearson M."/>
            <person name="Priest M."/>
            <person name="Roberts A."/>
            <person name="Saif S."/>
            <person name="Shea T."/>
            <person name="Shenoy N."/>
            <person name="Sisk P."/>
            <person name="Stolte C."/>
            <person name="Sykes S."/>
            <person name="Wortman J."/>
            <person name="Nusbaum C."/>
            <person name="Birren B."/>
        </authorList>
    </citation>
    <scope>NUCLEOTIDE SEQUENCE [LARGE SCALE GENOMIC DNA]</scope>
    <source>
        <strain evidence="3 5">CM5</strain>
    </source>
</reference>
<dbReference type="GO" id="GO:0005840">
    <property type="term" value="C:ribosome"/>
    <property type="evidence" value="ECO:0007669"/>
    <property type="project" value="UniProtKB-KW"/>
</dbReference>
<dbReference type="InterPro" id="IPR004038">
    <property type="entry name" value="Ribosomal_eL8/eL30/eS12/Gad45"/>
</dbReference>
<evidence type="ECO:0000313" key="2">
    <source>
        <dbReference type="EMBL" id="EHL13079.1"/>
    </source>
</evidence>
<evidence type="ECO:0000313" key="7">
    <source>
        <dbReference type="Proteomes" id="UP000006437"/>
    </source>
</evidence>
<dbReference type="EMBL" id="AFZE01000045">
    <property type="protein sequence ID" value="EHL13079.1"/>
    <property type="molecule type" value="Genomic_DNA"/>
</dbReference>
<dbReference type="Pfam" id="PF01248">
    <property type="entry name" value="Ribosomal_L7Ae"/>
    <property type="match status" value="1"/>
</dbReference>
<protein>
    <submittedName>
        <fullName evidence="4">Ribosomal protein L7Ae</fullName>
    </submittedName>
</protein>
<proteinExistence type="predicted"/>
<feature type="domain" description="Ribosomal protein eL8/eL30/eS12/Gadd45" evidence="1">
    <location>
        <begin position="5"/>
        <end position="93"/>
    </location>
</feature>